<dbReference type="GO" id="GO:0005524">
    <property type="term" value="F:ATP binding"/>
    <property type="evidence" value="ECO:0007669"/>
    <property type="project" value="UniProtKB-KW"/>
</dbReference>
<accession>A0A6A3AG06</accession>
<organism evidence="8 9">
    <name type="scientific">Hibiscus syriacus</name>
    <name type="common">Rose of Sharon</name>
    <dbReference type="NCBI Taxonomy" id="106335"/>
    <lineage>
        <taxon>Eukaryota</taxon>
        <taxon>Viridiplantae</taxon>
        <taxon>Streptophyta</taxon>
        <taxon>Embryophyta</taxon>
        <taxon>Tracheophyta</taxon>
        <taxon>Spermatophyta</taxon>
        <taxon>Magnoliopsida</taxon>
        <taxon>eudicotyledons</taxon>
        <taxon>Gunneridae</taxon>
        <taxon>Pentapetalae</taxon>
        <taxon>rosids</taxon>
        <taxon>malvids</taxon>
        <taxon>Malvales</taxon>
        <taxon>Malvaceae</taxon>
        <taxon>Malvoideae</taxon>
        <taxon>Hibiscus</taxon>
    </lineage>
</organism>
<reference evidence="8" key="1">
    <citation type="submission" date="2019-09" db="EMBL/GenBank/DDBJ databases">
        <title>Draft genome information of white flower Hibiscus syriacus.</title>
        <authorList>
            <person name="Kim Y.-M."/>
        </authorList>
    </citation>
    <scope>NUCLEOTIDE SEQUENCE [LARGE SCALE GENOMIC DNA]</scope>
    <source>
        <strain evidence="8">YM2019G1</strain>
    </source>
</reference>
<dbReference type="InterPro" id="IPR041118">
    <property type="entry name" value="Rx_N"/>
</dbReference>
<dbReference type="PANTHER" id="PTHR36766">
    <property type="entry name" value="PLANT BROAD-SPECTRUM MILDEW RESISTANCE PROTEIN RPW8"/>
    <property type="match status" value="1"/>
</dbReference>
<feature type="domain" description="Disease resistance N-terminal" evidence="6">
    <location>
        <begin position="49"/>
        <end position="111"/>
    </location>
</feature>
<gene>
    <name evidence="8" type="ORF">F3Y22_tig00110474pilonHSYRG00016</name>
</gene>
<dbReference type="PANTHER" id="PTHR36766:SF40">
    <property type="entry name" value="DISEASE RESISTANCE PROTEIN RGA3"/>
    <property type="match status" value="1"/>
</dbReference>
<keyword evidence="9" id="KW-1185">Reference proteome</keyword>
<sequence>MYMLLGKSTDAALNFVADNKQLETKQYQEESSCSSDWNLQEMKAGKFSSGLLKEWKYILPDIKAVLNHAEEKQIKDEGVKSWLDDLQDLTYDADDILDEFTYEQLRLKLQKTQAQATTSKVRKLLPTCCTGIDFTPSSFLLKNAMIPKMKEITARLNSLATRRSSLVLSEILPQAASSQQKKPTATYFCGGWNCGGWVKQHALVQLVYNDASVDKSFDHKAWSSWRSYLEKGSYLFKMTFGMSVSMIDHFTVSLRSNDQDYCEGDGHRIEELKNLSNLKVIFVFGVGTQWSRDFEKPTRKKEVEERVLDSLHPPKKLEQLTILNFGGAKFSTWIADDSLRNLSSLKLLGCKNCKSLPSIGRLSSLKDLSIGGLDEVFKIEWDACEGDEQVSKFPSLSWKGVKSLVDEYSSSPVEEVTSLQSATLSSISKSSIPAERRTLRMELGRCQSLVSFTESTFPPALKELRIWSCDNLQYLFDQSMSSSNTCLLEHLKITGCQSPIWLSSRELECVAQDLYEIIDLEIFKVADSKNIKSLPRGLDKLNHLLEIYLHNCLNLVVCFDEIGFPTANLKVFEIEHCENFGTIPKCINNFTSLQELKVWNCGADISFPEEGFPTNLASLGISGAPKIYSSLVEWGLHRLTSLQQLEISGEECSNVASFPEEGIGMALPPPLISITIRNFKNLEFMCSKGFQHLTSLDELYISDCPKLTSLPAKDMLLSLGRIFVNRCPLLKEECTRLKEREWSKISHIPFALIDGKVLTPREVD</sequence>
<dbReference type="AlphaFoldDB" id="A0A6A3AG06"/>
<dbReference type="GO" id="GO:0006952">
    <property type="term" value="P:defense response"/>
    <property type="evidence" value="ECO:0007669"/>
    <property type="project" value="UniProtKB-KW"/>
</dbReference>
<dbReference type="Gene3D" id="1.20.5.4130">
    <property type="match status" value="1"/>
</dbReference>
<keyword evidence="1" id="KW-0433">Leucine-rich repeat</keyword>
<dbReference type="InterPro" id="IPR056789">
    <property type="entry name" value="LRR_R13L1-DRL21"/>
</dbReference>
<dbReference type="Pfam" id="PF18052">
    <property type="entry name" value="Rx_N"/>
    <property type="match status" value="1"/>
</dbReference>
<evidence type="ECO:0000256" key="2">
    <source>
        <dbReference type="ARBA" id="ARBA00022737"/>
    </source>
</evidence>
<keyword evidence="4" id="KW-0611">Plant defense</keyword>
<dbReference type="Proteomes" id="UP000436088">
    <property type="component" value="Unassembled WGS sequence"/>
</dbReference>
<comment type="caution">
    <text evidence="8">The sequence shown here is derived from an EMBL/GenBank/DDBJ whole genome shotgun (WGS) entry which is preliminary data.</text>
</comment>
<evidence type="ECO:0000256" key="5">
    <source>
        <dbReference type="ARBA" id="ARBA00022840"/>
    </source>
</evidence>
<dbReference type="InterPro" id="IPR032675">
    <property type="entry name" value="LRR_dom_sf"/>
</dbReference>
<evidence type="ECO:0000313" key="9">
    <source>
        <dbReference type="Proteomes" id="UP000436088"/>
    </source>
</evidence>
<dbReference type="Gene3D" id="3.80.10.10">
    <property type="entry name" value="Ribonuclease Inhibitor"/>
    <property type="match status" value="3"/>
</dbReference>
<keyword evidence="3" id="KW-0547">Nucleotide-binding</keyword>
<dbReference type="Pfam" id="PF25019">
    <property type="entry name" value="LRR_R13L1-DRL21"/>
    <property type="match status" value="1"/>
</dbReference>
<evidence type="ECO:0000256" key="1">
    <source>
        <dbReference type="ARBA" id="ARBA00022614"/>
    </source>
</evidence>
<keyword evidence="2" id="KW-0677">Repeat</keyword>
<feature type="domain" description="R13L1/DRL21-like LRR repeat region" evidence="7">
    <location>
        <begin position="289"/>
        <end position="372"/>
    </location>
</feature>
<evidence type="ECO:0000256" key="3">
    <source>
        <dbReference type="ARBA" id="ARBA00022741"/>
    </source>
</evidence>
<proteinExistence type="predicted"/>
<name>A0A6A3AG06_HIBSY</name>
<dbReference type="EMBL" id="VEPZ02001002">
    <property type="protein sequence ID" value="KAE8703046.1"/>
    <property type="molecule type" value="Genomic_DNA"/>
</dbReference>
<keyword evidence="5" id="KW-0067">ATP-binding</keyword>
<dbReference type="SUPFAM" id="SSF52058">
    <property type="entry name" value="L domain-like"/>
    <property type="match status" value="1"/>
</dbReference>
<evidence type="ECO:0000259" key="7">
    <source>
        <dbReference type="Pfam" id="PF25019"/>
    </source>
</evidence>
<evidence type="ECO:0000259" key="6">
    <source>
        <dbReference type="Pfam" id="PF18052"/>
    </source>
</evidence>
<evidence type="ECO:0000313" key="8">
    <source>
        <dbReference type="EMBL" id="KAE8703046.1"/>
    </source>
</evidence>
<protein>
    <submittedName>
        <fullName evidence="8">Uncharacterized protein</fullName>
    </submittedName>
</protein>
<evidence type="ECO:0000256" key="4">
    <source>
        <dbReference type="ARBA" id="ARBA00022821"/>
    </source>
</evidence>